<keyword evidence="4" id="KW-1003">Cell membrane</keyword>
<evidence type="ECO:0000256" key="1">
    <source>
        <dbReference type="ARBA" id="ARBA00004429"/>
    </source>
</evidence>
<name>A0ABM8ZPJ4_9VIBR</name>
<keyword evidence="6 9" id="KW-0812">Transmembrane</keyword>
<reference evidence="10" key="1">
    <citation type="submission" date="2021-11" db="EMBL/GenBank/DDBJ databases">
        <authorList>
            <person name="Rodrigo-Torres L."/>
            <person name="Arahal R. D."/>
            <person name="Lucena T."/>
        </authorList>
    </citation>
    <scope>NUCLEOTIDE SEQUENCE</scope>
    <source>
        <strain evidence="10">CECT 7929</strain>
    </source>
</reference>
<accession>A0ABM8ZPJ4</accession>
<evidence type="ECO:0000256" key="8">
    <source>
        <dbReference type="ARBA" id="ARBA00023136"/>
    </source>
</evidence>
<evidence type="ECO:0000256" key="4">
    <source>
        <dbReference type="ARBA" id="ARBA00022475"/>
    </source>
</evidence>
<protein>
    <recommendedName>
        <fullName evidence="3">Universal stress protein B</fullName>
    </recommendedName>
</protein>
<dbReference type="Proteomes" id="UP000838672">
    <property type="component" value="Unassembled WGS sequence"/>
</dbReference>
<sequence length="112" mass="12652">MVQGDALFLALLLIAVLNGVRCISSLKSLLVVMRDAHPMLYLQVDGRGFFSTHANYGKQVRLVGYLISRQYQGHHDSCFVTKCDKVRQLFLITIAMFTFMLFGIPLLSWIGL</sequence>
<comment type="caution">
    <text evidence="10">The sequence shown here is derived from an EMBL/GenBank/DDBJ whole genome shotgun (WGS) entry which is preliminary data.</text>
</comment>
<dbReference type="NCBIfam" id="NF003435">
    <property type="entry name" value="PRK04960.1"/>
    <property type="match status" value="1"/>
</dbReference>
<evidence type="ECO:0000313" key="11">
    <source>
        <dbReference type="Proteomes" id="UP000838672"/>
    </source>
</evidence>
<evidence type="ECO:0000256" key="5">
    <source>
        <dbReference type="ARBA" id="ARBA00022519"/>
    </source>
</evidence>
<organism evidence="10 11">
    <name type="scientific">Vibrio stylophorae</name>
    <dbReference type="NCBI Taxonomy" id="659351"/>
    <lineage>
        <taxon>Bacteria</taxon>
        <taxon>Pseudomonadati</taxon>
        <taxon>Pseudomonadota</taxon>
        <taxon>Gammaproteobacteria</taxon>
        <taxon>Vibrionales</taxon>
        <taxon>Vibrionaceae</taxon>
        <taxon>Vibrio</taxon>
    </lineage>
</organism>
<evidence type="ECO:0000256" key="2">
    <source>
        <dbReference type="ARBA" id="ARBA00009803"/>
    </source>
</evidence>
<evidence type="ECO:0000256" key="6">
    <source>
        <dbReference type="ARBA" id="ARBA00022692"/>
    </source>
</evidence>
<keyword evidence="8 9" id="KW-0472">Membrane</keyword>
<evidence type="ECO:0000256" key="7">
    <source>
        <dbReference type="ARBA" id="ARBA00022989"/>
    </source>
</evidence>
<dbReference type="Pfam" id="PF10625">
    <property type="entry name" value="UspB"/>
    <property type="match status" value="1"/>
</dbReference>
<dbReference type="RefSeq" id="WP_237464021.1">
    <property type="nucleotide sequence ID" value="NZ_CAKLDI010000001.1"/>
</dbReference>
<dbReference type="EMBL" id="CAKLDI010000001">
    <property type="protein sequence ID" value="CAH0532232.1"/>
    <property type="molecule type" value="Genomic_DNA"/>
</dbReference>
<evidence type="ECO:0000313" key="10">
    <source>
        <dbReference type="EMBL" id="CAH0532232.1"/>
    </source>
</evidence>
<feature type="transmembrane region" description="Helical" evidence="9">
    <location>
        <begin position="89"/>
        <end position="110"/>
    </location>
</feature>
<gene>
    <name evidence="10" type="primary">uspB</name>
    <name evidence="10" type="ORF">VST7929_00043</name>
</gene>
<evidence type="ECO:0000256" key="9">
    <source>
        <dbReference type="SAM" id="Phobius"/>
    </source>
</evidence>
<dbReference type="InterPro" id="IPR019598">
    <property type="entry name" value="Universal_stress_protein_B"/>
</dbReference>
<evidence type="ECO:0000256" key="3">
    <source>
        <dbReference type="ARBA" id="ARBA00021128"/>
    </source>
</evidence>
<keyword evidence="11" id="KW-1185">Reference proteome</keyword>
<keyword evidence="5" id="KW-0997">Cell inner membrane</keyword>
<comment type="subcellular location">
    <subcellularLocation>
        <location evidence="1">Cell inner membrane</location>
        <topology evidence="1">Multi-pass membrane protein</topology>
    </subcellularLocation>
</comment>
<comment type="similarity">
    <text evidence="2">Belongs to the universal stress protein B family.</text>
</comment>
<keyword evidence="7 9" id="KW-1133">Transmembrane helix</keyword>
<proteinExistence type="inferred from homology"/>